<dbReference type="Proteomes" id="UP000198756">
    <property type="component" value="Unassembled WGS sequence"/>
</dbReference>
<dbReference type="RefSeq" id="WP_175454267.1">
    <property type="nucleotide sequence ID" value="NZ_FMXE01000031.1"/>
</dbReference>
<organism evidence="2 3">
    <name type="scientific">Algoriphagus alkaliphilus</name>
    <dbReference type="NCBI Taxonomy" id="279824"/>
    <lineage>
        <taxon>Bacteria</taxon>
        <taxon>Pseudomonadati</taxon>
        <taxon>Bacteroidota</taxon>
        <taxon>Cytophagia</taxon>
        <taxon>Cytophagales</taxon>
        <taxon>Cyclobacteriaceae</taxon>
        <taxon>Algoriphagus</taxon>
    </lineage>
</organism>
<feature type="transmembrane region" description="Helical" evidence="1">
    <location>
        <begin position="9"/>
        <end position="26"/>
    </location>
</feature>
<evidence type="ECO:0000313" key="2">
    <source>
        <dbReference type="EMBL" id="SDA92280.1"/>
    </source>
</evidence>
<dbReference type="STRING" id="279824.SAMN03080617_03543"/>
<keyword evidence="1" id="KW-0812">Transmembrane</keyword>
<evidence type="ECO:0000256" key="1">
    <source>
        <dbReference type="SAM" id="Phobius"/>
    </source>
</evidence>
<reference evidence="3" key="1">
    <citation type="submission" date="2016-10" db="EMBL/GenBank/DDBJ databases">
        <authorList>
            <person name="Varghese N."/>
            <person name="Submissions S."/>
        </authorList>
    </citation>
    <scope>NUCLEOTIDE SEQUENCE [LARGE SCALE GENOMIC DNA]</scope>
    <source>
        <strain evidence="3">DSM 22703</strain>
    </source>
</reference>
<sequence>MGKITKREIIAFLLGIFALFLFESIYDWEGTKKVVRQGYRDGYNSVRMDN</sequence>
<protein>
    <submittedName>
        <fullName evidence="2">Uncharacterized protein</fullName>
    </submittedName>
</protein>
<name>A0A1G5ZCT7_9BACT</name>
<keyword evidence="1" id="KW-0472">Membrane</keyword>
<proteinExistence type="predicted"/>
<gene>
    <name evidence="2" type="ORF">SAMN03080617_03543</name>
</gene>
<keyword evidence="1" id="KW-1133">Transmembrane helix</keyword>
<dbReference type="EMBL" id="FMXE01000031">
    <property type="protein sequence ID" value="SDA92280.1"/>
    <property type="molecule type" value="Genomic_DNA"/>
</dbReference>
<evidence type="ECO:0000313" key="3">
    <source>
        <dbReference type="Proteomes" id="UP000198756"/>
    </source>
</evidence>
<accession>A0A1G5ZCT7</accession>
<keyword evidence="3" id="KW-1185">Reference proteome</keyword>
<dbReference type="AlphaFoldDB" id="A0A1G5ZCT7"/>